<dbReference type="OMA" id="SFVRRAW"/>
<dbReference type="GO" id="GO:0016787">
    <property type="term" value="F:hydrolase activity"/>
    <property type="evidence" value="ECO:0007669"/>
    <property type="project" value="UniProtKB-KW"/>
</dbReference>
<dbReference type="Gene3D" id="3.40.50.300">
    <property type="entry name" value="P-loop containing nucleotide triphosphate hydrolases"/>
    <property type="match status" value="2"/>
</dbReference>
<dbReference type="FunCoup" id="D2A2U5">
    <property type="interactions" value="1158"/>
</dbReference>
<dbReference type="GO" id="GO:0005739">
    <property type="term" value="C:mitochondrion"/>
    <property type="evidence" value="ECO:0000318"/>
    <property type="project" value="GO_Central"/>
</dbReference>
<sequence length="476" mass="53358">MALHITKQLLTICKPQTRLLSGLPKLKQTEAPCVISSRRPRLNHYLNMIYQNFDEIPLVSKGWNHSKSKGDSFTVKPVSTPDAQTIPLNSLNIDSKLIEALKKRNIETATDFQANAFSLFDKNKHLLLAAETGSGKTIAYLLPIICNLITNKTPKLNTPQALILVPNRELAYQVGEVAEALAESLLNVKIIVGGRTKKIMMNPEFGEVDILIGTPGALGKLCTVGVYKLEEVQFCVLDEADTLIDDSFVDRIVSIIRRMPLAKTILVSATMPKTLPEALKPIESNMEQLVSPKLHKPLLNITQKFMRITRSQKPSHLLQIAKSNKRPMMIFTNRNETCNWLAMFLRENGVSCANINGDMNYAIRIEQWNRFIRGETMILSATDVGSRGLDTTQVEHVLNYDFPSYAADYLHRIGRIGRLGSSKMCKATNFISGPEEVRLVQQIELAIRKNQPLQNVDGNITNIVQKKIQKGMRQAM</sequence>
<keyword evidence="3 7" id="KW-0347">Helicase</keyword>
<reference evidence="7 8" key="2">
    <citation type="journal article" date="2010" name="Nucleic Acids Res.">
        <title>BeetleBase in 2010: revisions to provide comprehensive genomic information for Tribolium castaneum.</title>
        <authorList>
            <person name="Kim H.S."/>
            <person name="Murphy T."/>
            <person name="Xia J."/>
            <person name="Caragea D."/>
            <person name="Park Y."/>
            <person name="Beeman R.W."/>
            <person name="Lorenzen M.D."/>
            <person name="Butcher S."/>
            <person name="Manak J.R."/>
            <person name="Brown S.J."/>
        </authorList>
    </citation>
    <scope>GENOME REANNOTATION</scope>
    <source>
        <strain evidence="7 8">Georgia GA2</strain>
    </source>
</reference>
<dbReference type="SMART" id="SM00487">
    <property type="entry name" value="DEXDc"/>
    <property type="match status" value="1"/>
</dbReference>
<dbReference type="HOGENOM" id="CLU_003041_1_3_1"/>
<dbReference type="eggNOG" id="KOG0330">
    <property type="taxonomic scope" value="Eukaryota"/>
</dbReference>
<evidence type="ECO:0000259" key="5">
    <source>
        <dbReference type="PROSITE" id="PS51192"/>
    </source>
</evidence>
<dbReference type="PANTHER" id="PTHR47960">
    <property type="entry name" value="DEAD-BOX ATP-DEPENDENT RNA HELICASE 50"/>
    <property type="match status" value="1"/>
</dbReference>
<dbReference type="PROSITE" id="PS51192">
    <property type="entry name" value="HELICASE_ATP_BIND_1"/>
    <property type="match status" value="1"/>
</dbReference>
<dbReference type="PROSITE" id="PS51194">
    <property type="entry name" value="HELICASE_CTER"/>
    <property type="match status" value="1"/>
</dbReference>
<feature type="domain" description="Helicase ATP-binding" evidence="5">
    <location>
        <begin position="117"/>
        <end position="289"/>
    </location>
</feature>
<evidence type="ECO:0000256" key="4">
    <source>
        <dbReference type="ARBA" id="ARBA00022840"/>
    </source>
</evidence>
<reference evidence="7 8" key="1">
    <citation type="journal article" date="2008" name="Nature">
        <title>The genome of the model beetle and pest Tribolium castaneum.</title>
        <authorList>
            <consortium name="Tribolium Genome Sequencing Consortium"/>
            <person name="Richards S."/>
            <person name="Gibbs R.A."/>
            <person name="Weinstock G.M."/>
            <person name="Brown S.J."/>
            <person name="Denell R."/>
            <person name="Beeman R.W."/>
            <person name="Gibbs R."/>
            <person name="Beeman R.W."/>
            <person name="Brown S.J."/>
            <person name="Bucher G."/>
            <person name="Friedrich M."/>
            <person name="Grimmelikhuijzen C.J."/>
            <person name="Klingler M."/>
            <person name="Lorenzen M."/>
            <person name="Richards S."/>
            <person name="Roth S."/>
            <person name="Schroder R."/>
            <person name="Tautz D."/>
            <person name="Zdobnov E.M."/>
            <person name="Muzny D."/>
            <person name="Gibbs R.A."/>
            <person name="Weinstock G.M."/>
            <person name="Attaway T."/>
            <person name="Bell S."/>
            <person name="Buhay C.J."/>
            <person name="Chandrabose M.N."/>
            <person name="Chavez D."/>
            <person name="Clerk-Blankenburg K.P."/>
            <person name="Cree A."/>
            <person name="Dao M."/>
            <person name="Davis C."/>
            <person name="Chacko J."/>
            <person name="Dinh H."/>
            <person name="Dugan-Rocha S."/>
            <person name="Fowler G."/>
            <person name="Garner T.T."/>
            <person name="Garnes J."/>
            <person name="Gnirke A."/>
            <person name="Hawes A."/>
            <person name="Hernandez J."/>
            <person name="Hines S."/>
            <person name="Holder M."/>
            <person name="Hume J."/>
            <person name="Jhangiani S.N."/>
            <person name="Joshi V."/>
            <person name="Khan Z.M."/>
            <person name="Jackson L."/>
            <person name="Kovar C."/>
            <person name="Kowis A."/>
            <person name="Lee S."/>
            <person name="Lewis L.R."/>
            <person name="Margolis J."/>
            <person name="Morgan M."/>
            <person name="Nazareth L.V."/>
            <person name="Nguyen N."/>
            <person name="Okwuonu G."/>
            <person name="Parker D."/>
            <person name="Richards S."/>
            <person name="Ruiz S.J."/>
            <person name="Santibanez J."/>
            <person name="Savard J."/>
            <person name="Scherer S.E."/>
            <person name="Schneider B."/>
            <person name="Sodergren E."/>
            <person name="Tautz D."/>
            <person name="Vattahil S."/>
            <person name="Villasana D."/>
            <person name="White C.S."/>
            <person name="Wright R."/>
            <person name="Park Y."/>
            <person name="Beeman R.W."/>
            <person name="Lord J."/>
            <person name="Oppert B."/>
            <person name="Lorenzen M."/>
            <person name="Brown S."/>
            <person name="Wang L."/>
            <person name="Savard J."/>
            <person name="Tautz D."/>
            <person name="Richards S."/>
            <person name="Weinstock G."/>
            <person name="Gibbs R.A."/>
            <person name="Liu Y."/>
            <person name="Worley K."/>
            <person name="Weinstock G."/>
            <person name="Elsik C.G."/>
            <person name="Reese J.T."/>
            <person name="Elhaik E."/>
            <person name="Landan G."/>
            <person name="Graur D."/>
            <person name="Arensburger P."/>
            <person name="Atkinson P."/>
            <person name="Beeman R.W."/>
            <person name="Beidler J."/>
            <person name="Brown S.J."/>
            <person name="Demuth J.P."/>
            <person name="Drury D.W."/>
            <person name="Du Y.Z."/>
            <person name="Fujiwara H."/>
            <person name="Lorenzen M."/>
            <person name="Maselli V."/>
            <person name="Osanai M."/>
            <person name="Park Y."/>
            <person name="Robertson H.M."/>
            <person name="Tu Z."/>
            <person name="Wang J.J."/>
            <person name="Wang S."/>
            <person name="Richards S."/>
            <person name="Song H."/>
            <person name="Zhang L."/>
            <person name="Sodergren E."/>
            <person name="Werner D."/>
            <person name="Stanke M."/>
            <person name="Morgenstern B."/>
            <person name="Solovyev V."/>
            <person name="Kosarev P."/>
            <person name="Brown G."/>
            <person name="Chen H.C."/>
            <person name="Ermolaeva O."/>
            <person name="Hlavina W."/>
            <person name="Kapustin Y."/>
            <person name="Kiryutin B."/>
            <person name="Kitts P."/>
            <person name="Maglott D."/>
            <person name="Pruitt K."/>
            <person name="Sapojnikov V."/>
            <person name="Souvorov A."/>
            <person name="Mackey A.J."/>
            <person name="Waterhouse R.M."/>
            <person name="Wyder S."/>
            <person name="Zdobnov E.M."/>
            <person name="Zdobnov E.M."/>
            <person name="Wyder S."/>
            <person name="Kriventseva E.V."/>
            <person name="Kadowaki T."/>
            <person name="Bork P."/>
            <person name="Aranda M."/>
            <person name="Bao R."/>
            <person name="Beermann A."/>
            <person name="Berns N."/>
            <person name="Bolognesi R."/>
            <person name="Bonneton F."/>
            <person name="Bopp D."/>
            <person name="Brown S.J."/>
            <person name="Bucher G."/>
            <person name="Butts T."/>
            <person name="Chaumot A."/>
            <person name="Denell R.E."/>
            <person name="Ferrier D.E."/>
            <person name="Friedrich M."/>
            <person name="Gordon C.M."/>
            <person name="Jindra M."/>
            <person name="Klingler M."/>
            <person name="Lan Q."/>
            <person name="Lattorff H.M."/>
            <person name="Laudet V."/>
            <person name="von Levetsow C."/>
            <person name="Liu Z."/>
            <person name="Lutz R."/>
            <person name="Lynch J.A."/>
            <person name="da Fonseca R.N."/>
            <person name="Posnien N."/>
            <person name="Reuter R."/>
            <person name="Roth S."/>
            <person name="Savard J."/>
            <person name="Schinko J.B."/>
            <person name="Schmitt C."/>
            <person name="Schoppmeier M."/>
            <person name="Schroder R."/>
            <person name="Shippy T.D."/>
            <person name="Simonnet F."/>
            <person name="Marques-Souza H."/>
            <person name="Tautz D."/>
            <person name="Tomoyasu Y."/>
            <person name="Trauner J."/>
            <person name="Van der Zee M."/>
            <person name="Vervoort M."/>
            <person name="Wittkopp N."/>
            <person name="Wimmer E.A."/>
            <person name="Yang X."/>
            <person name="Jones A.K."/>
            <person name="Sattelle D.B."/>
            <person name="Ebert P.R."/>
            <person name="Nelson D."/>
            <person name="Scott J.G."/>
            <person name="Beeman R.W."/>
            <person name="Muthukrishnan S."/>
            <person name="Kramer K.J."/>
            <person name="Arakane Y."/>
            <person name="Beeman R.W."/>
            <person name="Zhu Q."/>
            <person name="Hogenkamp D."/>
            <person name="Dixit R."/>
            <person name="Oppert B."/>
            <person name="Jiang H."/>
            <person name="Zou Z."/>
            <person name="Marshall J."/>
            <person name="Elpidina E."/>
            <person name="Vinokurov K."/>
            <person name="Oppert C."/>
            <person name="Zou Z."/>
            <person name="Evans J."/>
            <person name="Lu Z."/>
            <person name="Zhao P."/>
            <person name="Sumathipala N."/>
            <person name="Altincicek B."/>
            <person name="Vilcinskas A."/>
            <person name="Williams M."/>
            <person name="Hultmark D."/>
            <person name="Hetru C."/>
            <person name="Jiang H."/>
            <person name="Grimmelikhuijzen C.J."/>
            <person name="Hauser F."/>
            <person name="Cazzamali G."/>
            <person name="Williamson M."/>
            <person name="Park Y."/>
            <person name="Li B."/>
            <person name="Tanaka Y."/>
            <person name="Predel R."/>
            <person name="Neupert S."/>
            <person name="Schachtner J."/>
            <person name="Verleyen P."/>
            <person name="Raible F."/>
            <person name="Bork P."/>
            <person name="Friedrich M."/>
            <person name="Walden K.K."/>
            <person name="Robertson H.M."/>
            <person name="Angeli S."/>
            <person name="Foret S."/>
            <person name="Bucher G."/>
            <person name="Schuetz S."/>
            <person name="Maleszka R."/>
            <person name="Wimmer E.A."/>
            <person name="Beeman R.W."/>
            <person name="Lorenzen M."/>
            <person name="Tomoyasu Y."/>
            <person name="Miller S.C."/>
            <person name="Grossmann D."/>
            <person name="Bucher G."/>
        </authorList>
    </citation>
    <scope>NUCLEOTIDE SEQUENCE [LARGE SCALE GENOMIC DNA]</scope>
    <source>
        <strain evidence="7 8">Georgia GA2</strain>
    </source>
</reference>
<dbReference type="SUPFAM" id="SSF52540">
    <property type="entry name" value="P-loop containing nucleoside triphosphate hydrolases"/>
    <property type="match status" value="1"/>
</dbReference>
<proteinExistence type="predicted"/>
<keyword evidence="1" id="KW-0547">Nucleotide-binding</keyword>
<organism evidence="7 8">
    <name type="scientific">Tribolium castaneum</name>
    <name type="common">Red flour beetle</name>
    <dbReference type="NCBI Taxonomy" id="7070"/>
    <lineage>
        <taxon>Eukaryota</taxon>
        <taxon>Metazoa</taxon>
        <taxon>Ecdysozoa</taxon>
        <taxon>Arthropoda</taxon>
        <taxon>Hexapoda</taxon>
        <taxon>Insecta</taxon>
        <taxon>Pterygota</taxon>
        <taxon>Neoptera</taxon>
        <taxon>Endopterygota</taxon>
        <taxon>Coleoptera</taxon>
        <taxon>Polyphaga</taxon>
        <taxon>Cucujiformia</taxon>
        <taxon>Tenebrionidae</taxon>
        <taxon>Tenebrionidae incertae sedis</taxon>
        <taxon>Tribolium</taxon>
    </lineage>
</organism>
<dbReference type="AlphaFoldDB" id="D2A2U5"/>
<name>D2A2U5_TRICA</name>
<dbReference type="Pfam" id="PF00270">
    <property type="entry name" value="DEAD"/>
    <property type="match status" value="1"/>
</dbReference>
<protein>
    <submittedName>
        <fullName evidence="7">ATP-dependent RNA helicase vasa, isoform A-like Protein</fullName>
    </submittedName>
</protein>
<feature type="domain" description="Helicase C-terminal" evidence="6">
    <location>
        <begin position="312"/>
        <end position="464"/>
    </location>
</feature>
<dbReference type="InterPro" id="IPR027417">
    <property type="entry name" value="P-loop_NTPase"/>
</dbReference>
<dbReference type="Proteomes" id="UP000007266">
    <property type="component" value="Linkage group 4"/>
</dbReference>
<dbReference type="SMART" id="SM00490">
    <property type="entry name" value="HELICc"/>
    <property type="match status" value="1"/>
</dbReference>
<dbReference type="GO" id="GO:0003676">
    <property type="term" value="F:nucleic acid binding"/>
    <property type="evidence" value="ECO:0007669"/>
    <property type="project" value="InterPro"/>
</dbReference>
<dbReference type="GO" id="GO:1902775">
    <property type="term" value="P:mitochondrial large ribosomal subunit assembly"/>
    <property type="evidence" value="ECO:0000318"/>
    <property type="project" value="GO_Central"/>
</dbReference>
<evidence type="ECO:0000256" key="2">
    <source>
        <dbReference type="ARBA" id="ARBA00022801"/>
    </source>
</evidence>
<evidence type="ECO:0000256" key="3">
    <source>
        <dbReference type="ARBA" id="ARBA00022806"/>
    </source>
</evidence>
<keyword evidence="8" id="KW-1185">Reference proteome</keyword>
<dbReference type="InterPro" id="IPR001650">
    <property type="entry name" value="Helicase_C-like"/>
</dbReference>
<keyword evidence="4" id="KW-0067">ATP-binding</keyword>
<dbReference type="EMBL" id="KQ971339">
    <property type="protein sequence ID" value="EFA01460.2"/>
    <property type="molecule type" value="Genomic_DNA"/>
</dbReference>
<dbReference type="InterPro" id="IPR014001">
    <property type="entry name" value="Helicase_ATP-bd"/>
</dbReference>
<evidence type="ECO:0000259" key="6">
    <source>
        <dbReference type="PROSITE" id="PS51194"/>
    </source>
</evidence>
<evidence type="ECO:0000313" key="7">
    <source>
        <dbReference type="EMBL" id="EFA01460.2"/>
    </source>
</evidence>
<dbReference type="STRING" id="7070.D2A2U5"/>
<evidence type="ECO:0000313" key="8">
    <source>
        <dbReference type="Proteomes" id="UP000007266"/>
    </source>
</evidence>
<gene>
    <name evidence="7" type="primary">AUGUSTUS-3.0.2_07006</name>
    <name evidence="7" type="ORF">TcasGA2_TC007006</name>
</gene>
<dbReference type="GO" id="GO:0004386">
    <property type="term" value="F:helicase activity"/>
    <property type="evidence" value="ECO:0007669"/>
    <property type="project" value="UniProtKB-KW"/>
</dbReference>
<dbReference type="CDD" id="cd18787">
    <property type="entry name" value="SF2_C_DEAD"/>
    <property type="match status" value="1"/>
</dbReference>
<evidence type="ECO:0000256" key="1">
    <source>
        <dbReference type="ARBA" id="ARBA00022741"/>
    </source>
</evidence>
<dbReference type="Pfam" id="PF00271">
    <property type="entry name" value="Helicase_C"/>
    <property type="match status" value="1"/>
</dbReference>
<keyword evidence="2" id="KW-0378">Hydrolase</keyword>
<dbReference type="InterPro" id="IPR011545">
    <property type="entry name" value="DEAD/DEAH_box_helicase_dom"/>
</dbReference>
<accession>D2A2U5</accession>
<dbReference type="GO" id="GO:0005524">
    <property type="term" value="F:ATP binding"/>
    <property type="evidence" value="ECO:0007669"/>
    <property type="project" value="UniProtKB-KW"/>
</dbReference>
<dbReference type="InParanoid" id="D2A2U5"/>